<keyword evidence="1" id="KW-1133">Transmembrane helix</keyword>
<proteinExistence type="predicted"/>
<dbReference type="AlphaFoldDB" id="A0AAE0L7W3"/>
<organism evidence="2 3">
    <name type="scientific">Cymbomonas tetramitiformis</name>
    <dbReference type="NCBI Taxonomy" id="36881"/>
    <lineage>
        <taxon>Eukaryota</taxon>
        <taxon>Viridiplantae</taxon>
        <taxon>Chlorophyta</taxon>
        <taxon>Pyramimonadophyceae</taxon>
        <taxon>Pyramimonadales</taxon>
        <taxon>Pyramimonadaceae</taxon>
        <taxon>Cymbomonas</taxon>
    </lineage>
</organism>
<evidence type="ECO:0000256" key="1">
    <source>
        <dbReference type="SAM" id="Phobius"/>
    </source>
</evidence>
<sequence>MKDAVVGGVWGAARSGCARDNGAQSLGACGAIRRANLAKRFVKLIKAINFNNWLRRWRYTIGVAAMVIACAFVHNIAFPGSAAAAWAQARSSLKALLPL</sequence>
<accession>A0AAE0L7W3</accession>
<keyword evidence="1" id="KW-0812">Transmembrane</keyword>
<gene>
    <name evidence="2" type="ORF">CYMTET_16823</name>
</gene>
<feature type="transmembrane region" description="Helical" evidence="1">
    <location>
        <begin position="59"/>
        <end position="87"/>
    </location>
</feature>
<keyword evidence="1" id="KW-0472">Membrane</keyword>
<evidence type="ECO:0000313" key="2">
    <source>
        <dbReference type="EMBL" id="KAK3275029.1"/>
    </source>
</evidence>
<name>A0AAE0L7W3_9CHLO</name>
<evidence type="ECO:0000313" key="3">
    <source>
        <dbReference type="Proteomes" id="UP001190700"/>
    </source>
</evidence>
<dbReference type="EMBL" id="LGRX02007427">
    <property type="protein sequence ID" value="KAK3275029.1"/>
    <property type="molecule type" value="Genomic_DNA"/>
</dbReference>
<keyword evidence="3" id="KW-1185">Reference proteome</keyword>
<comment type="caution">
    <text evidence="2">The sequence shown here is derived from an EMBL/GenBank/DDBJ whole genome shotgun (WGS) entry which is preliminary data.</text>
</comment>
<dbReference type="Proteomes" id="UP001190700">
    <property type="component" value="Unassembled WGS sequence"/>
</dbReference>
<reference evidence="2 3" key="1">
    <citation type="journal article" date="2015" name="Genome Biol. Evol.">
        <title>Comparative Genomics of a Bacterivorous Green Alga Reveals Evolutionary Causalities and Consequences of Phago-Mixotrophic Mode of Nutrition.</title>
        <authorList>
            <person name="Burns J.A."/>
            <person name="Paasch A."/>
            <person name="Narechania A."/>
            <person name="Kim E."/>
        </authorList>
    </citation>
    <scope>NUCLEOTIDE SEQUENCE [LARGE SCALE GENOMIC DNA]</scope>
    <source>
        <strain evidence="2 3">PLY_AMNH</strain>
    </source>
</reference>
<protein>
    <submittedName>
        <fullName evidence="2">Uncharacterized protein</fullName>
    </submittedName>
</protein>